<feature type="domain" description="4'-phosphopantetheinyl transferase" evidence="8">
    <location>
        <begin position="5"/>
        <end position="121"/>
    </location>
</feature>
<evidence type="ECO:0000256" key="7">
    <source>
        <dbReference type="ARBA" id="ARBA00023160"/>
    </source>
</evidence>
<evidence type="ECO:0000256" key="1">
    <source>
        <dbReference type="ARBA" id="ARBA00022516"/>
    </source>
</evidence>
<dbReference type="FunCoup" id="A0A0C2TS60">
    <property type="interactions" value="18"/>
</dbReference>
<keyword evidence="10" id="KW-1185">Reference proteome</keyword>
<dbReference type="HOGENOM" id="CLU_089696_3_2_1"/>
<evidence type="ECO:0000256" key="6">
    <source>
        <dbReference type="ARBA" id="ARBA00023098"/>
    </source>
</evidence>
<reference evidence="9 10" key="1">
    <citation type="submission" date="2014-04" db="EMBL/GenBank/DDBJ databases">
        <title>Evolutionary Origins and Diversification of the Mycorrhizal Mutualists.</title>
        <authorList>
            <consortium name="DOE Joint Genome Institute"/>
            <consortium name="Mycorrhizal Genomics Consortium"/>
            <person name="Kohler A."/>
            <person name="Kuo A."/>
            <person name="Nagy L.G."/>
            <person name="Floudas D."/>
            <person name="Copeland A."/>
            <person name="Barry K.W."/>
            <person name="Cichocki N."/>
            <person name="Veneault-Fourrey C."/>
            <person name="LaButti K."/>
            <person name="Lindquist E.A."/>
            <person name="Lipzen A."/>
            <person name="Lundell T."/>
            <person name="Morin E."/>
            <person name="Murat C."/>
            <person name="Riley R."/>
            <person name="Ohm R."/>
            <person name="Sun H."/>
            <person name="Tunlid A."/>
            <person name="Henrissat B."/>
            <person name="Grigoriev I.V."/>
            <person name="Hibbett D.S."/>
            <person name="Martin F."/>
        </authorList>
    </citation>
    <scope>NUCLEOTIDE SEQUENCE [LARGE SCALE GENOMIC DNA]</scope>
    <source>
        <strain evidence="9 10">Koide BX008</strain>
    </source>
</reference>
<evidence type="ECO:0000259" key="8">
    <source>
        <dbReference type="Pfam" id="PF01648"/>
    </source>
</evidence>
<sequence>MTILGIGVDVVHVPRVTALIRRRGLQKFVSRILSPQELSDWNSLPACTTELARSRFLAVRWSVKEAAYKAMYPMLRPSWKELTYNNDGRKPSLLIQPHVPQDTLKLGSSHVSVSHDGDYVFASVVLEAPYTKL</sequence>
<dbReference type="HAMAP" id="MF_00101">
    <property type="entry name" value="AcpS"/>
    <property type="match status" value="1"/>
</dbReference>
<dbReference type="InterPro" id="IPR004568">
    <property type="entry name" value="Ppantetheine-prot_Trfase_dom"/>
</dbReference>
<dbReference type="Proteomes" id="UP000054549">
    <property type="component" value="Unassembled WGS sequence"/>
</dbReference>
<dbReference type="AlphaFoldDB" id="A0A0C2TS60"/>
<proteinExistence type="inferred from homology"/>
<dbReference type="SUPFAM" id="SSF56214">
    <property type="entry name" value="4'-phosphopantetheinyl transferase"/>
    <property type="match status" value="1"/>
</dbReference>
<evidence type="ECO:0000256" key="5">
    <source>
        <dbReference type="ARBA" id="ARBA00022842"/>
    </source>
</evidence>
<evidence type="ECO:0000256" key="3">
    <source>
        <dbReference type="ARBA" id="ARBA00022723"/>
    </source>
</evidence>
<keyword evidence="1" id="KW-0444">Lipid biosynthesis</keyword>
<keyword evidence="4" id="KW-0276">Fatty acid metabolism</keyword>
<name>A0A0C2TS60_AMAMK</name>
<evidence type="ECO:0000313" key="9">
    <source>
        <dbReference type="EMBL" id="KIL70119.1"/>
    </source>
</evidence>
<gene>
    <name evidence="9" type="ORF">M378DRAFT_116994</name>
</gene>
<organism evidence="9 10">
    <name type="scientific">Amanita muscaria (strain Koide BX008)</name>
    <dbReference type="NCBI Taxonomy" id="946122"/>
    <lineage>
        <taxon>Eukaryota</taxon>
        <taxon>Fungi</taxon>
        <taxon>Dikarya</taxon>
        <taxon>Basidiomycota</taxon>
        <taxon>Agaricomycotina</taxon>
        <taxon>Agaricomycetes</taxon>
        <taxon>Agaricomycetidae</taxon>
        <taxon>Agaricales</taxon>
        <taxon>Pluteineae</taxon>
        <taxon>Amanitaceae</taxon>
        <taxon>Amanita</taxon>
    </lineage>
</organism>
<keyword evidence="7" id="KW-0275">Fatty acid biosynthesis</keyword>
<dbReference type="EMBL" id="KN818224">
    <property type="protein sequence ID" value="KIL70119.1"/>
    <property type="molecule type" value="Genomic_DNA"/>
</dbReference>
<dbReference type="NCBIfam" id="TIGR00556">
    <property type="entry name" value="pantethn_trn"/>
    <property type="match status" value="1"/>
</dbReference>
<keyword evidence="2" id="KW-0808">Transferase</keyword>
<dbReference type="STRING" id="946122.A0A0C2TS60"/>
<protein>
    <recommendedName>
        <fullName evidence="8">4'-phosphopantetheinyl transferase domain-containing protein</fullName>
    </recommendedName>
</protein>
<dbReference type="Gene3D" id="3.90.470.20">
    <property type="entry name" value="4'-phosphopantetheinyl transferase domain"/>
    <property type="match status" value="1"/>
</dbReference>
<dbReference type="GO" id="GO:0008897">
    <property type="term" value="F:holo-[acyl-carrier-protein] synthase activity"/>
    <property type="evidence" value="ECO:0007669"/>
    <property type="project" value="InterPro"/>
</dbReference>
<accession>A0A0C2TS60</accession>
<dbReference type="InterPro" id="IPR037143">
    <property type="entry name" value="4-PPantetheinyl_Trfase_dom_sf"/>
</dbReference>
<dbReference type="GO" id="GO:0000287">
    <property type="term" value="F:magnesium ion binding"/>
    <property type="evidence" value="ECO:0007669"/>
    <property type="project" value="InterPro"/>
</dbReference>
<dbReference type="OrthoDB" id="15433at2759"/>
<keyword evidence="6" id="KW-0443">Lipid metabolism</keyword>
<evidence type="ECO:0000256" key="4">
    <source>
        <dbReference type="ARBA" id="ARBA00022832"/>
    </source>
</evidence>
<keyword evidence="3" id="KW-0479">Metal-binding</keyword>
<dbReference type="NCBIfam" id="TIGR00516">
    <property type="entry name" value="acpS"/>
    <property type="match status" value="1"/>
</dbReference>
<dbReference type="InParanoid" id="A0A0C2TS60"/>
<dbReference type="InterPro" id="IPR002582">
    <property type="entry name" value="ACPS"/>
</dbReference>
<dbReference type="GO" id="GO:0006633">
    <property type="term" value="P:fatty acid biosynthetic process"/>
    <property type="evidence" value="ECO:0007669"/>
    <property type="project" value="UniProtKB-KW"/>
</dbReference>
<dbReference type="InterPro" id="IPR008278">
    <property type="entry name" value="4-PPantetheinyl_Trfase_dom"/>
</dbReference>
<evidence type="ECO:0000313" key="10">
    <source>
        <dbReference type="Proteomes" id="UP000054549"/>
    </source>
</evidence>
<keyword evidence="5" id="KW-0460">Magnesium</keyword>
<evidence type="ECO:0000256" key="2">
    <source>
        <dbReference type="ARBA" id="ARBA00022679"/>
    </source>
</evidence>
<dbReference type="Pfam" id="PF01648">
    <property type="entry name" value="ACPS"/>
    <property type="match status" value="1"/>
</dbReference>